<accession>A0A8X6UK56</accession>
<dbReference type="EMBL" id="BMAW01061152">
    <property type="protein sequence ID" value="GFT29874.1"/>
    <property type="molecule type" value="Genomic_DNA"/>
</dbReference>
<organism evidence="2 3">
    <name type="scientific">Nephila pilipes</name>
    <name type="common">Giant wood spider</name>
    <name type="synonym">Nephila maculata</name>
    <dbReference type="NCBI Taxonomy" id="299642"/>
    <lineage>
        <taxon>Eukaryota</taxon>
        <taxon>Metazoa</taxon>
        <taxon>Ecdysozoa</taxon>
        <taxon>Arthropoda</taxon>
        <taxon>Chelicerata</taxon>
        <taxon>Arachnida</taxon>
        <taxon>Araneae</taxon>
        <taxon>Araneomorphae</taxon>
        <taxon>Entelegynae</taxon>
        <taxon>Araneoidea</taxon>
        <taxon>Nephilidae</taxon>
        <taxon>Nephila</taxon>
    </lineage>
</organism>
<dbReference type="Proteomes" id="UP000887013">
    <property type="component" value="Unassembled WGS sequence"/>
</dbReference>
<evidence type="ECO:0000313" key="1">
    <source>
        <dbReference type="EMBL" id="GFT29874.1"/>
    </source>
</evidence>
<comment type="caution">
    <text evidence="2">The sequence shown here is derived from an EMBL/GenBank/DDBJ whole genome shotgun (WGS) entry which is preliminary data.</text>
</comment>
<keyword evidence="3" id="KW-1185">Reference proteome</keyword>
<gene>
    <name evidence="1" type="ORF">NPIL_128981</name>
    <name evidence="2" type="ORF">NPIL_340741</name>
</gene>
<sequence length="88" mass="10290">MLWKPQPPTLFFQLQRTCRKERNYRCVAACRYCCSRKGVLSLHRRFNGGNECFVFHADGVQNIIRLQEAYLLWANKFSLCLAKIGMSS</sequence>
<evidence type="ECO:0000313" key="3">
    <source>
        <dbReference type="Proteomes" id="UP000887013"/>
    </source>
</evidence>
<protein>
    <submittedName>
        <fullName evidence="2">Uncharacterized protein</fullName>
    </submittedName>
</protein>
<reference evidence="2" key="1">
    <citation type="submission" date="2020-08" db="EMBL/GenBank/DDBJ databases">
        <title>Multicomponent nature underlies the extraordinary mechanical properties of spider dragline silk.</title>
        <authorList>
            <person name="Kono N."/>
            <person name="Nakamura H."/>
            <person name="Mori M."/>
            <person name="Yoshida Y."/>
            <person name="Ohtoshi R."/>
            <person name="Malay A.D."/>
            <person name="Moran D.A.P."/>
            <person name="Tomita M."/>
            <person name="Numata K."/>
            <person name="Arakawa K."/>
        </authorList>
    </citation>
    <scope>NUCLEOTIDE SEQUENCE</scope>
</reference>
<dbReference type="AlphaFoldDB" id="A0A8X6UK56"/>
<dbReference type="EMBL" id="BMAW01032406">
    <property type="protein sequence ID" value="GFU25423.1"/>
    <property type="molecule type" value="Genomic_DNA"/>
</dbReference>
<proteinExistence type="predicted"/>
<evidence type="ECO:0000313" key="2">
    <source>
        <dbReference type="EMBL" id="GFU25423.1"/>
    </source>
</evidence>
<name>A0A8X6UK56_NEPPI</name>